<accession>A0A6A6TLB3</accession>
<proteinExistence type="predicted"/>
<evidence type="ECO:0000313" key="1">
    <source>
        <dbReference type="EMBL" id="KAF2660236.1"/>
    </source>
</evidence>
<sequence length="211" mass="23684">MSLESLRIFVSPAIEMFKAKFGTQNSDRLCFGLLVCVSVGAFGWMYLKSWRVGDWKLYQRVVTKNNTSTSSSHPNISSVYDPEINKASTRIGRIDTPTPGPAFGHVLEQSPMSNRKPIYPLAVRADGIRTGRPLAPGYQTPFVKQSGIAHGSPDYSKLMQTAPTAFQQLVRNGTLNEDATPTRKRLDYERNMRRQNEIKAGETKVERRLFA</sequence>
<organism evidence="1 2">
    <name type="scientific">Lophiostoma macrostomum CBS 122681</name>
    <dbReference type="NCBI Taxonomy" id="1314788"/>
    <lineage>
        <taxon>Eukaryota</taxon>
        <taxon>Fungi</taxon>
        <taxon>Dikarya</taxon>
        <taxon>Ascomycota</taxon>
        <taxon>Pezizomycotina</taxon>
        <taxon>Dothideomycetes</taxon>
        <taxon>Pleosporomycetidae</taxon>
        <taxon>Pleosporales</taxon>
        <taxon>Lophiostomataceae</taxon>
        <taxon>Lophiostoma</taxon>
    </lineage>
</organism>
<evidence type="ECO:0000313" key="2">
    <source>
        <dbReference type="Proteomes" id="UP000799324"/>
    </source>
</evidence>
<keyword evidence="2" id="KW-1185">Reference proteome</keyword>
<dbReference type="EMBL" id="MU004301">
    <property type="protein sequence ID" value="KAF2660236.1"/>
    <property type="molecule type" value="Genomic_DNA"/>
</dbReference>
<reference evidence="1" key="1">
    <citation type="journal article" date="2020" name="Stud. Mycol.">
        <title>101 Dothideomycetes genomes: a test case for predicting lifestyles and emergence of pathogens.</title>
        <authorList>
            <person name="Haridas S."/>
            <person name="Albert R."/>
            <person name="Binder M."/>
            <person name="Bloem J."/>
            <person name="Labutti K."/>
            <person name="Salamov A."/>
            <person name="Andreopoulos B."/>
            <person name="Baker S."/>
            <person name="Barry K."/>
            <person name="Bills G."/>
            <person name="Bluhm B."/>
            <person name="Cannon C."/>
            <person name="Castanera R."/>
            <person name="Culley D."/>
            <person name="Daum C."/>
            <person name="Ezra D."/>
            <person name="Gonzalez J."/>
            <person name="Henrissat B."/>
            <person name="Kuo A."/>
            <person name="Liang C."/>
            <person name="Lipzen A."/>
            <person name="Lutzoni F."/>
            <person name="Magnuson J."/>
            <person name="Mondo S."/>
            <person name="Nolan M."/>
            <person name="Ohm R."/>
            <person name="Pangilinan J."/>
            <person name="Park H.-J."/>
            <person name="Ramirez L."/>
            <person name="Alfaro M."/>
            <person name="Sun H."/>
            <person name="Tritt A."/>
            <person name="Yoshinaga Y."/>
            <person name="Zwiers L.-H."/>
            <person name="Turgeon B."/>
            <person name="Goodwin S."/>
            <person name="Spatafora J."/>
            <person name="Crous P."/>
            <person name="Grigoriev I."/>
        </authorList>
    </citation>
    <scope>NUCLEOTIDE SEQUENCE</scope>
    <source>
        <strain evidence="1">CBS 122681</strain>
    </source>
</reference>
<protein>
    <submittedName>
        <fullName evidence="1">Uncharacterized protein</fullName>
    </submittedName>
</protein>
<gene>
    <name evidence="1" type="ORF">K491DRAFT_675005</name>
</gene>
<dbReference type="Proteomes" id="UP000799324">
    <property type="component" value="Unassembled WGS sequence"/>
</dbReference>
<name>A0A6A6TLB3_9PLEO</name>
<dbReference type="AlphaFoldDB" id="A0A6A6TLB3"/>